<dbReference type="InterPro" id="IPR056512">
    <property type="entry name" value="LIN_N"/>
</dbReference>
<dbReference type="AlphaFoldDB" id="A0A9Q1MPB3"/>
<dbReference type="PANTHER" id="PTHR35549:SF1">
    <property type="entry name" value="OS04G0584500 PROTEIN"/>
    <property type="match status" value="1"/>
</dbReference>
<evidence type="ECO:0000313" key="6">
    <source>
        <dbReference type="Proteomes" id="UP001152561"/>
    </source>
</evidence>
<evidence type="ECO:0000256" key="1">
    <source>
        <dbReference type="SAM" id="Coils"/>
    </source>
</evidence>
<dbReference type="OrthoDB" id="10064100at2759"/>
<dbReference type="Proteomes" id="UP001152561">
    <property type="component" value="Unassembled WGS sequence"/>
</dbReference>
<evidence type="ECO:0000313" key="5">
    <source>
        <dbReference type="EMBL" id="KAJ8565185.1"/>
    </source>
</evidence>
<evidence type="ECO:0000256" key="2">
    <source>
        <dbReference type="SAM" id="MobiDB-lite"/>
    </source>
</evidence>
<dbReference type="PANTHER" id="PTHR35549">
    <property type="entry name" value="OS04G0584500 PROTEIN"/>
    <property type="match status" value="1"/>
</dbReference>
<name>A0A9Q1MPB3_9SOLA</name>
<dbReference type="Pfam" id="PF23628">
    <property type="entry name" value="ARM_LIN_C"/>
    <property type="match status" value="1"/>
</dbReference>
<comment type="caution">
    <text evidence="5">The sequence shown here is derived from an EMBL/GenBank/DDBJ whole genome shotgun (WGS) entry which is preliminary data.</text>
</comment>
<protein>
    <submittedName>
        <fullName evidence="5">Uncharacterized protein</fullName>
    </submittedName>
</protein>
<feature type="coiled-coil region" evidence="1">
    <location>
        <begin position="281"/>
        <end position="311"/>
    </location>
</feature>
<keyword evidence="6" id="KW-1185">Reference proteome</keyword>
<organism evidence="5 6">
    <name type="scientific">Anisodus acutangulus</name>
    <dbReference type="NCBI Taxonomy" id="402998"/>
    <lineage>
        <taxon>Eukaryota</taxon>
        <taxon>Viridiplantae</taxon>
        <taxon>Streptophyta</taxon>
        <taxon>Embryophyta</taxon>
        <taxon>Tracheophyta</taxon>
        <taxon>Spermatophyta</taxon>
        <taxon>Magnoliopsida</taxon>
        <taxon>eudicotyledons</taxon>
        <taxon>Gunneridae</taxon>
        <taxon>Pentapetalae</taxon>
        <taxon>asterids</taxon>
        <taxon>lamiids</taxon>
        <taxon>Solanales</taxon>
        <taxon>Solanaceae</taxon>
        <taxon>Solanoideae</taxon>
        <taxon>Hyoscyameae</taxon>
        <taxon>Anisodus</taxon>
    </lineage>
</organism>
<sequence length="638" mass="71785">MAMSLEDFLAKEGFNRRMSKTTPRASLGKKARSGPIYRLQEPQTNVASSGAKKTERTKSDIPWHNSKGITLRDDFADRRPAKENKHRMGSCNLSLDVKRLSISSFDEFLSANASQSNEIVEVGEQNGSRYNRIYSNRTYRNESGEGRSSTRSVEEAEGKRRSFKKDTQATTKCLNNSTKILSGRPSFRDNYQKHTEQPETSYIRSTRSSVTNKIYDASTSLRKSEIEHNATIPALDEVAIQAVISIMNGHIKRFLLDEDFRTSLRHNSFASLNFSGFEEGLNTESKIIATLEQAIETVERAAENCANKKKLKKASVQLSVITGLNSNELRDRFTSGIPNSKLAACAHLYLSVIYKIQKKDSIAAKHLLQVFYDSPFQARTNLLPDLWDRIFLPHLSHLKVWYDSEANFLGDLHNKSSKLKFLDKLYNENMDNGTYQFALYYKEWLTDGADIPLVPSIQISSISVPREGSFSNSSHLSSGVGDFSPQPVVSKKLYDEVFRHSHKLGAESKEHQEESYEISVRRPARFASEVIKCIDQDVEVGATVVSADTEMPNTYRDDDVDAMSVALESSLSDERSKEICCKALLILGGHFSFSGKIMTEDWILKQAGFLEGFGVEYLDVEENNVPVDETVITLTKAQ</sequence>
<feature type="compositionally biased region" description="Basic and acidic residues" evidence="2">
    <location>
        <begin position="152"/>
        <end position="167"/>
    </location>
</feature>
<dbReference type="EMBL" id="JAJAGQ010000004">
    <property type="protein sequence ID" value="KAJ8565185.1"/>
    <property type="molecule type" value="Genomic_DNA"/>
</dbReference>
<feature type="compositionally biased region" description="Basic and acidic residues" evidence="2">
    <location>
        <begin position="52"/>
        <end position="61"/>
    </location>
</feature>
<feature type="domain" description="Putative E3 ubiquitin-protein ligase LIN ARM-like" evidence="4">
    <location>
        <begin position="551"/>
        <end position="621"/>
    </location>
</feature>
<accession>A0A9Q1MPB3</accession>
<dbReference type="Pfam" id="PF23568">
    <property type="entry name" value="ARM_LIN"/>
    <property type="match status" value="1"/>
</dbReference>
<feature type="region of interest" description="Disordered" evidence="2">
    <location>
        <begin position="16"/>
        <end position="67"/>
    </location>
</feature>
<gene>
    <name evidence="5" type="ORF">K7X08_007761</name>
</gene>
<feature type="region of interest" description="Disordered" evidence="2">
    <location>
        <begin position="139"/>
        <end position="168"/>
    </location>
</feature>
<proteinExistence type="predicted"/>
<dbReference type="InterPro" id="IPR055566">
    <property type="entry name" value="ARM_LIN"/>
</dbReference>
<evidence type="ECO:0000259" key="3">
    <source>
        <dbReference type="Pfam" id="PF23568"/>
    </source>
</evidence>
<evidence type="ECO:0000259" key="4">
    <source>
        <dbReference type="Pfam" id="PF23628"/>
    </source>
</evidence>
<keyword evidence="1" id="KW-0175">Coiled coil</keyword>
<feature type="domain" description="Putative E3 ubiquitin-protein ligase LIN N-terminal" evidence="3">
    <location>
        <begin position="238"/>
        <end position="460"/>
    </location>
</feature>
<reference evidence="6" key="1">
    <citation type="journal article" date="2023" name="Proc. Natl. Acad. Sci. U.S.A.">
        <title>Genomic and structural basis for evolution of tropane alkaloid biosynthesis.</title>
        <authorList>
            <person name="Wanga Y.-J."/>
            <person name="Taina T."/>
            <person name="Yua J.-Y."/>
            <person name="Lia J."/>
            <person name="Xua B."/>
            <person name="Chenc J."/>
            <person name="D'Auriad J.C."/>
            <person name="Huanga J.-P."/>
            <person name="Huanga S.-X."/>
        </authorList>
    </citation>
    <scope>NUCLEOTIDE SEQUENCE [LARGE SCALE GENOMIC DNA]</scope>
    <source>
        <strain evidence="6">cv. KIB-2019</strain>
    </source>
</reference>